<feature type="coiled-coil region" evidence="1">
    <location>
        <begin position="115"/>
        <end position="166"/>
    </location>
</feature>
<sequence length="271" mass="29025">MRVDDGETVREGRVVDARALALSRADAVAAIRGDGAAVAVACPEPGAAHERVGEVYPELSVSIRGALAAAARSRGHTAPQDDRIAEIESELAALTVPDVSTRPARADVADRADAVERLDERVAELRGRVQALRERDAETDAVETELAAAMRALTEARTDLIAARENHDAATETARAARDARERRMVLEDRLANRRRAAREALADTIADEYRDAVAAAPWATPADPFEVDDVTAVLAAARVADLRAPVVLSCDRFDGPAMAADWLDAEVLRL</sequence>
<dbReference type="AlphaFoldDB" id="A0A1G7GVB2"/>
<accession>A0A1G7GVB2</accession>
<dbReference type="RefSeq" id="WP_092688064.1">
    <property type="nucleotide sequence ID" value="NZ_FNBK01000002.1"/>
</dbReference>
<dbReference type="InterPro" id="IPR057178">
    <property type="entry name" value="DUF7856"/>
</dbReference>
<proteinExistence type="predicted"/>
<keyword evidence="1" id="KW-0175">Coiled coil</keyword>
<organism evidence="2 3">
    <name type="scientific">Halorientalis regularis</name>
    <dbReference type="NCBI Taxonomy" id="660518"/>
    <lineage>
        <taxon>Archaea</taxon>
        <taxon>Methanobacteriati</taxon>
        <taxon>Methanobacteriota</taxon>
        <taxon>Stenosarchaea group</taxon>
        <taxon>Halobacteria</taxon>
        <taxon>Halobacteriales</taxon>
        <taxon>Haloarculaceae</taxon>
        <taxon>Halorientalis</taxon>
    </lineage>
</organism>
<name>A0A1G7GVB2_9EURY</name>
<reference evidence="3" key="1">
    <citation type="submission" date="2016-10" db="EMBL/GenBank/DDBJ databases">
        <authorList>
            <person name="Varghese N."/>
            <person name="Submissions S."/>
        </authorList>
    </citation>
    <scope>NUCLEOTIDE SEQUENCE [LARGE SCALE GENOMIC DNA]</scope>
    <source>
        <strain evidence="3">IBRC-M 10760</strain>
    </source>
</reference>
<dbReference type="OrthoDB" id="242664at2157"/>
<dbReference type="STRING" id="660518.SAMN05216218_102202"/>
<evidence type="ECO:0000313" key="2">
    <source>
        <dbReference type="EMBL" id="SDE92118.1"/>
    </source>
</evidence>
<dbReference type="Proteomes" id="UP000199076">
    <property type="component" value="Unassembled WGS sequence"/>
</dbReference>
<dbReference type="Pfam" id="PF25254">
    <property type="entry name" value="DUF7856"/>
    <property type="match status" value="1"/>
</dbReference>
<evidence type="ECO:0000256" key="1">
    <source>
        <dbReference type="SAM" id="Coils"/>
    </source>
</evidence>
<dbReference type="EMBL" id="FNBK01000002">
    <property type="protein sequence ID" value="SDE92118.1"/>
    <property type="molecule type" value="Genomic_DNA"/>
</dbReference>
<evidence type="ECO:0000313" key="3">
    <source>
        <dbReference type="Proteomes" id="UP000199076"/>
    </source>
</evidence>
<protein>
    <submittedName>
        <fullName evidence="2">Uncharacterized protein</fullName>
    </submittedName>
</protein>
<keyword evidence="3" id="KW-1185">Reference proteome</keyword>
<gene>
    <name evidence="2" type="ORF">SAMN05216218_102202</name>
</gene>